<sequence length="105" mass="11671">MHIASSPHVCRELFASSHPCTMHRKIILSRHRPKPPFSHLVVSPIQFIRWPWRRVADGDIKANFFLHMYSSPSLLPVTSKSPPSNTGVDTGAGLHVTHGCPTIAI</sequence>
<dbReference type="Proteomes" id="UP000011715">
    <property type="component" value="Unassembled WGS sequence"/>
</dbReference>
<dbReference type="EMBL" id="ADBL01001046">
    <property type="status" value="NOT_ANNOTATED_CDS"/>
    <property type="molecule type" value="Genomic_DNA"/>
</dbReference>
<reference evidence="2" key="4">
    <citation type="journal article" date="2015" name="G3 (Bethesda)">
        <title>Genome sequences of three phytopathogenic species of the Magnaporthaceae family of fungi.</title>
        <authorList>
            <person name="Okagaki L.H."/>
            <person name="Nunes C.C."/>
            <person name="Sailsbery J."/>
            <person name="Clay B."/>
            <person name="Brown D."/>
            <person name="John T."/>
            <person name="Oh Y."/>
            <person name="Young N."/>
            <person name="Fitzgerald M."/>
            <person name="Haas B.J."/>
            <person name="Zeng Q."/>
            <person name="Young S."/>
            <person name="Adiconis X."/>
            <person name="Fan L."/>
            <person name="Levin J.Z."/>
            <person name="Mitchell T.K."/>
            <person name="Okubara P.A."/>
            <person name="Farman M.L."/>
            <person name="Kohn L.M."/>
            <person name="Birren B."/>
            <person name="Ma L.-J."/>
            <person name="Dean R.A."/>
        </authorList>
    </citation>
    <scope>NUCLEOTIDE SEQUENCE</scope>
    <source>
        <strain evidence="2">ATCC 64411 / 73-15</strain>
    </source>
</reference>
<evidence type="ECO:0000313" key="3">
    <source>
        <dbReference type="Proteomes" id="UP000011715"/>
    </source>
</evidence>
<evidence type="ECO:0000313" key="1">
    <source>
        <dbReference type="EMBL" id="KLU85392.1"/>
    </source>
</evidence>
<keyword evidence="3" id="KW-1185">Reference proteome</keyword>
<organism evidence="2 3">
    <name type="scientific">Magnaporthiopsis poae (strain ATCC 64411 / 73-15)</name>
    <name type="common">Kentucky bluegrass fungus</name>
    <name type="synonym">Magnaporthe poae</name>
    <dbReference type="NCBI Taxonomy" id="644358"/>
    <lineage>
        <taxon>Eukaryota</taxon>
        <taxon>Fungi</taxon>
        <taxon>Dikarya</taxon>
        <taxon>Ascomycota</taxon>
        <taxon>Pezizomycotina</taxon>
        <taxon>Sordariomycetes</taxon>
        <taxon>Sordariomycetidae</taxon>
        <taxon>Magnaporthales</taxon>
        <taxon>Magnaporthaceae</taxon>
        <taxon>Magnaporthiopsis</taxon>
    </lineage>
</organism>
<protein>
    <submittedName>
        <fullName evidence="1 2">Uncharacterized protein</fullName>
    </submittedName>
</protein>
<dbReference type="EnsemblFungi" id="MAPG_04418T0">
    <property type="protein sequence ID" value="MAPG_04418T0"/>
    <property type="gene ID" value="MAPG_04418"/>
</dbReference>
<accession>A0A0C4DWN9</accession>
<proteinExistence type="predicted"/>
<gene>
    <name evidence="1" type="ORF">MAPG_04418</name>
</gene>
<dbReference type="EMBL" id="GL876968">
    <property type="protein sequence ID" value="KLU85392.1"/>
    <property type="molecule type" value="Genomic_DNA"/>
</dbReference>
<reference evidence="1" key="2">
    <citation type="submission" date="2010-05" db="EMBL/GenBank/DDBJ databases">
        <title>The Genome Sequence of Magnaporthe poae strain ATCC 64411.</title>
        <authorList>
            <consortium name="The Broad Institute Genome Sequencing Platform"/>
            <consortium name="Broad Institute Genome Sequencing Center for Infectious Disease"/>
            <person name="Ma L.-J."/>
            <person name="Dead R."/>
            <person name="Young S."/>
            <person name="Zeng Q."/>
            <person name="Koehrsen M."/>
            <person name="Alvarado L."/>
            <person name="Berlin A."/>
            <person name="Chapman S.B."/>
            <person name="Chen Z."/>
            <person name="Freedman E."/>
            <person name="Gellesch M."/>
            <person name="Goldberg J."/>
            <person name="Griggs A."/>
            <person name="Gujja S."/>
            <person name="Heilman E.R."/>
            <person name="Heiman D."/>
            <person name="Hepburn T."/>
            <person name="Howarth C."/>
            <person name="Jen D."/>
            <person name="Larson L."/>
            <person name="Mehta T."/>
            <person name="Neiman D."/>
            <person name="Pearson M."/>
            <person name="Roberts A."/>
            <person name="Saif S."/>
            <person name="Shea T."/>
            <person name="Shenoy N."/>
            <person name="Sisk P."/>
            <person name="Stolte C."/>
            <person name="Sykes S."/>
            <person name="Walk T."/>
            <person name="White J."/>
            <person name="Yandava C."/>
            <person name="Haas B."/>
            <person name="Nusbaum C."/>
            <person name="Birren B."/>
        </authorList>
    </citation>
    <scope>NUCLEOTIDE SEQUENCE</scope>
    <source>
        <strain evidence="1">ATCC 64411</strain>
    </source>
</reference>
<dbReference type="AlphaFoldDB" id="A0A0C4DWN9"/>
<name>A0A0C4DWN9_MAGP6</name>
<evidence type="ECO:0000313" key="2">
    <source>
        <dbReference type="EnsemblFungi" id="MAPG_04418T0"/>
    </source>
</evidence>
<reference evidence="2" key="5">
    <citation type="submission" date="2015-06" db="UniProtKB">
        <authorList>
            <consortium name="EnsemblFungi"/>
        </authorList>
    </citation>
    <scope>IDENTIFICATION</scope>
    <source>
        <strain evidence="2">ATCC 64411</strain>
    </source>
</reference>
<reference evidence="1" key="3">
    <citation type="submission" date="2011-03" db="EMBL/GenBank/DDBJ databases">
        <title>Annotation of Magnaporthe poae ATCC 64411.</title>
        <authorList>
            <person name="Ma L.-J."/>
            <person name="Dead R."/>
            <person name="Young S.K."/>
            <person name="Zeng Q."/>
            <person name="Gargeya S."/>
            <person name="Fitzgerald M."/>
            <person name="Haas B."/>
            <person name="Abouelleil A."/>
            <person name="Alvarado L."/>
            <person name="Arachchi H.M."/>
            <person name="Berlin A."/>
            <person name="Brown A."/>
            <person name="Chapman S.B."/>
            <person name="Chen Z."/>
            <person name="Dunbar C."/>
            <person name="Freedman E."/>
            <person name="Gearin G."/>
            <person name="Gellesch M."/>
            <person name="Goldberg J."/>
            <person name="Griggs A."/>
            <person name="Gujja S."/>
            <person name="Heiman D."/>
            <person name="Howarth C."/>
            <person name="Larson L."/>
            <person name="Lui A."/>
            <person name="MacDonald P.J.P."/>
            <person name="Mehta T."/>
            <person name="Montmayeur A."/>
            <person name="Murphy C."/>
            <person name="Neiman D."/>
            <person name="Pearson M."/>
            <person name="Priest M."/>
            <person name="Roberts A."/>
            <person name="Saif S."/>
            <person name="Shea T."/>
            <person name="Shenoy N."/>
            <person name="Sisk P."/>
            <person name="Stolte C."/>
            <person name="Sykes S."/>
            <person name="Yandava C."/>
            <person name="Wortman J."/>
            <person name="Nusbaum C."/>
            <person name="Birren B."/>
        </authorList>
    </citation>
    <scope>NUCLEOTIDE SEQUENCE</scope>
    <source>
        <strain evidence="1">ATCC 64411</strain>
    </source>
</reference>
<dbReference type="VEuPathDB" id="FungiDB:MAPG_04418"/>
<reference evidence="3" key="1">
    <citation type="submission" date="2010-05" db="EMBL/GenBank/DDBJ databases">
        <title>The genome sequence of Magnaporthe poae strain ATCC 64411.</title>
        <authorList>
            <person name="Ma L.-J."/>
            <person name="Dead R."/>
            <person name="Young S."/>
            <person name="Zeng Q."/>
            <person name="Koehrsen M."/>
            <person name="Alvarado L."/>
            <person name="Berlin A."/>
            <person name="Chapman S.B."/>
            <person name="Chen Z."/>
            <person name="Freedman E."/>
            <person name="Gellesch M."/>
            <person name="Goldberg J."/>
            <person name="Griggs A."/>
            <person name="Gujja S."/>
            <person name="Heilman E.R."/>
            <person name="Heiman D."/>
            <person name="Hepburn T."/>
            <person name="Howarth C."/>
            <person name="Jen D."/>
            <person name="Larson L."/>
            <person name="Mehta T."/>
            <person name="Neiman D."/>
            <person name="Pearson M."/>
            <person name="Roberts A."/>
            <person name="Saif S."/>
            <person name="Shea T."/>
            <person name="Shenoy N."/>
            <person name="Sisk P."/>
            <person name="Stolte C."/>
            <person name="Sykes S."/>
            <person name="Walk T."/>
            <person name="White J."/>
            <person name="Yandava C."/>
            <person name="Haas B."/>
            <person name="Nusbaum C."/>
            <person name="Birren B."/>
        </authorList>
    </citation>
    <scope>NUCLEOTIDE SEQUENCE [LARGE SCALE GENOMIC DNA]</scope>
    <source>
        <strain evidence="3">ATCC 64411 / 73-15</strain>
    </source>
</reference>